<dbReference type="SUPFAM" id="SSF46955">
    <property type="entry name" value="Putative DNA-binding domain"/>
    <property type="match status" value="1"/>
</dbReference>
<protein>
    <submittedName>
        <fullName evidence="2">MerR family DNA-binding transcriptional regulator</fullName>
    </submittedName>
</protein>
<evidence type="ECO:0000313" key="3">
    <source>
        <dbReference type="Proteomes" id="UP001580407"/>
    </source>
</evidence>
<proteinExistence type="predicted"/>
<dbReference type="InterPro" id="IPR000551">
    <property type="entry name" value="MerR-type_HTH_dom"/>
</dbReference>
<accession>A0ABV5BAC7</accession>
<feature type="domain" description="HTH merR-type" evidence="1">
    <location>
        <begin position="23"/>
        <end position="53"/>
    </location>
</feature>
<dbReference type="InterPro" id="IPR009061">
    <property type="entry name" value="DNA-bd_dom_put_sf"/>
</dbReference>
<dbReference type="PROSITE" id="PS50937">
    <property type="entry name" value="HTH_MERR_2"/>
    <property type="match status" value="1"/>
</dbReference>
<dbReference type="Pfam" id="PF00376">
    <property type="entry name" value="MerR"/>
    <property type="match status" value="1"/>
</dbReference>
<evidence type="ECO:0000259" key="1">
    <source>
        <dbReference type="PROSITE" id="PS50937"/>
    </source>
</evidence>
<gene>
    <name evidence="2" type="ORF">ACE3NQ_17205</name>
</gene>
<organism evidence="2 3">
    <name type="scientific">Paenibacillus terreus</name>
    <dbReference type="NCBI Taxonomy" id="1387834"/>
    <lineage>
        <taxon>Bacteria</taxon>
        <taxon>Bacillati</taxon>
        <taxon>Bacillota</taxon>
        <taxon>Bacilli</taxon>
        <taxon>Bacillales</taxon>
        <taxon>Paenibacillaceae</taxon>
        <taxon>Paenibacillus</taxon>
    </lineage>
</organism>
<dbReference type="RefSeq" id="WP_375526408.1">
    <property type="nucleotide sequence ID" value="NZ_JBHILM010000019.1"/>
</dbReference>
<evidence type="ECO:0000313" key="2">
    <source>
        <dbReference type="EMBL" id="MFB5682657.1"/>
    </source>
</evidence>
<comment type="caution">
    <text evidence="2">The sequence shown here is derived from an EMBL/GenBank/DDBJ whole genome shotgun (WGS) entry which is preliminary data.</text>
</comment>
<dbReference type="GO" id="GO:0003677">
    <property type="term" value="F:DNA binding"/>
    <property type="evidence" value="ECO:0007669"/>
    <property type="project" value="UniProtKB-KW"/>
</dbReference>
<keyword evidence="2" id="KW-0238">DNA-binding</keyword>
<sequence>MESFPNFGVEFADLLFVILLHLELSNVTIKMLHHYHNNGLLLPYKVNESGYRLAQHERAGTFTGDFVYMKGY</sequence>
<dbReference type="Proteomes" id="UP001580407">
    <property type="component" value="Unassembled WGS sequence"/>
</dbReference>
<keyword evidence="3" id="KW-1185">Reference proteome</keyword>
<reference evidence="2 3" key="1">
    <citation type="submission" date="2024-09" db="EMBL/GenBank/DDBJ databases">
        <authorList>
            <person name="Ruan L."/>
        </authorList>
    </citation>
    <scope>NUCLEOTIDE SEQUENCE [LARGE SCALE GENOMIC DNA]</scope>
    <source>
        <strain evidence="2 3">D33</strain>
    </source>
</reference>
<name>A0ABV5BAC7_9BACL</name>
<dbReference type="EMBL" id="JBHILM010000019">
    <property type="protein sequence ID" value="MFB5682657.1"/>
    <property type="molecule type" value="Genomic_DNA"/>
</dbReference>